<dbReference type="EC" id="2.7.11.1" evidence="3"/>
<dbReference type="InterPro" id="IPR016024">
    <property type="entry name" value="ARM-type_fold"/>
</dbReference>
<dbReference type="GO" id="GO:0006974">
    <property type="term" value="P:DNA damage response"/>
    <property type="evidence" value="ECO:0007669"/>
    <property type="project" value="UniProtKB-KW"/>
</dbReference>
<accession>A0AAJ7SH69</accession>
<evidence type="ECO:0000256" key="3">
    <source>
        <dbReference type="ARBA" id="ARBA00012513"/>
    </source>
</evidence>
<dbReference type="GO" id="GO:0005524">
    <property type="term" value="F:ATP binding"/>
    <property type="evidence" value="ECO:0007669"/>
    <property type="project" value="UniProtKB-KW"/>
</dbReference>
<evidence type="ECO:0000313" key="16">
    <source>
        <dbReference type="RefSeq" id="XP_028968570.1"/>
    </source>
</evidence>
<dbReference type="PANTHER" id="PTHR37079:SF4">
    <property type="entry name" value="SERINE_THREONINE-PROTEIN KINASE ATM"/>
    <property type="match status" value="1"/>
</dbReference>
<dbReference type="GO" id="GO:0004674">
    <property type="term" value="F:protein serine/threonine kinase activity"/>
    <property type="evidence" value="ECO:0007669"/>
    <property type="project" value="UniProtKB-KW"/>
</dbReference>
<dbReference type="Gene3D" id="3.30.1010.10">
    <property type="entry name" value="Phosphatidylinositol 3-kinase Catalytic Subunit, Chain A, domain 4"/>
    <property type="match status" value="1"/>
</dbReference>
<evidence type="ECO:0000256" key="5">
    <source>
        <dbReference type="ARBA" id="ARBA00022679"/>
    </source>
</evidence>
<protein>
    <recommendedName>
        <fullName evidence="3">non-specific serine/threonine protein kinase</fullName>
        <ecNumber evidence="3">2.7.11.1</ecNumber>
    </recommendedName>
</protein>
<dbReference type="Gene3D" id="1.10.1070.11">
    <property type="entry name" value="Phosphatidylinositol 3-/4-kinase, catalytic domain"/>
    <property type="match status" value="1"/>
</dbReference>
<evidence type="ECO:0000259" key="13">
    <source>
        <dbReference type="PROSITE" id="PS51189"/>
    </source>
</evidence>
<dbReference type="InterPro" id="IPR003152">
    <property type="entry name" value="FATC_dom"/>
</dbReference>
<evidence type="ECO:0000256" key="2">
    <source>
        <dbReference type="ARBA" id="ARBA00010769"/>
    </source>
</evidence>
<evidence type="ECO:0000259" key="14">
    <source>
        <dbReference type="PROSITE" id="PS51190"/>
    </source>
</evidence>
<dbReference type="GO" id="GO:0005634">
    <property type="term" value="C:nucleus"/>
    <property type="evidence" value="ECO:0007669"/>
    <property type="project" value="UniProtKB-SubCell"/>
</dbReference>
<evidence type="ECO:0000259" key="12">
    <source>
        <dbReference type="PROSITE" id="PS50290"/>
    </source>
</evidence>
<gene>
    <name evidence="16" type="primary">LOC100909182</name>
</gene>
<keyword evidence="10" id="KW-0539">Nucleus</keyword>
<dbReference type="Pfam" id="PF02260">
    <property type="entry name" value="FATC"/>
    <property type="match status" value="1"/>
</dbReference>
<dbReference type="SMART" id="SM01343">
    <property type="entry name" value="FATC"/>
    <property type="match status" value="1"/>
</dbReference>
<dbReference type="RefSeq" id="XP_028968570.1">
    <property type="nucleotide sequence ID" value="XM_029112737.1"/>
</dbReference>
<evidence type="ECO:0000256" key="6">
    <source>
        <dbReference type="ARBA" id="ARBA00022741"/>
    </source>
</evidence>
<dbReference type="PANTHER" id="PTHR37079">
    <property type="entry name" value="SERINE/THREONINE-PROTEIN KINASE ATM"/>
    <property type="match status" value="1"/>
</dbReference>
<keyword evidence="7" id="KW-0227">DNA damage</keyword>
<dbReference type="SUPFAM" id="SSF48371">
    <property type="entry name" value="ARM repeat"/>
    <property type="match status" value="1"/>
</dbReference>
<organism evidence="15 16">
    <name type="scientific">Galendromus occidentalis</name>
    <name type="common">western predatory mite</name>
    <dbReference type="NCBI Taxonomy" id="34638"/>
    <lineage>
        <taxon>Eukaryota</taxon>
        <taxon>Metazoa</taxon>
        <taxon>Ecdysozoa</taxon>
        <taxon>Arthropoda</taxon>
        <taxon>Chelicerata</taxon>
        <taxon>Arachnida</taxon>
        <taxon>Acari</taxon>
        <taxon>Parasitiformes</taxon>
        <taxon>Mesostigmata</taxon>
        <taxon>Gamasina</taxon>
        <taxon>Phytoseioidea</taxon>
        <taxon>Phytoseiidae</taxon>
        <taxon>Typhlodrominae</taxon>
        <taxon>Galendromus</taxon>
    </lineage>
</organism>
<dbReference type="GeneID" id="100909182"/>
<comment type="subcellular location">
    <subcellularLocation>
        <location evidence="1">Nucleus</location>
    </subcellularLocation>
</comment>
<comment type="similarity">
    <text evidence="2">Belongs to the PI3/PI4-kinase family. ATM subfamily.</text>
</comment>
<proteinExistence type="inferred from homology"/>
<keyword evidence="6" id="KW-0547">Nucleotide-binding</keyword>
<name>A0AAJ7SH69_9ACAR</name>
<evidence type="ECO:0000256" key="10">
    <source>
        <dbReference type="ARBA" id="ARBA00023242"/>
    </source>
</evidence>
<feature type="domain" description="PI3K/PI4K catalytic" evidence="12">
    <location>
        <begin position="2319"/>
        <end position="2633"/>
    </location>
</feature>
<dbReference type="CTD" id="41839"/>
<dbReference type="Proteomes" id="UP000694867">
    <property type="component" value="Unplaced"/>
</dbReference>
<dbReference type="InterPro" id="IPR021668">
    <property type="entry name" value="TAN"/>
</dbReference>
<keyword evidence="8" id="KW-0418">Kinase</keyword>
<dbReference type="Pfam" id="PF00454">
    <property type="entry name" value="PI3_PI4_kinase"/>
    <property type="match status" value="1"/>
</dbReference>
<dbReference type="PROSITE" id="PS50290">
    <property type="entry name" value="PI3_4_KINASE_3"/>
    <property type="match status" value="1"/>
</dbReference>
<evidence type="ECO:0000256" key="7">
    <source>
        <dbReference type="ARBA" id="ARBA00022763"/>
    </source>
</evidence>
<evidence type="ECO:0000256" key="1">
    <source>
        <dbReference type="ARBA" id="ARBA00004123"/>
    </source>
</evidence>
<keyword evidence="15" id="KW-1185">Reference proteome</keyword>
<evidence type="ECO:0000256" key="11">
    <source>
        <dbReference type="ARBA" id="ARBA00047899"/>
    </source>
</evidence>
<dbReference type="KEGG" id="goe:100909182"/>
<dbReference type="InterPro" id="IPR014009">
    <property type="entry name" value="PIK_FAT"/>
</dbReference>
<evidence type="ECO:0000256" key="4">
    <source>
        <dbReference type="ARBA" id="ARBA00022527"/>
    </source>
</evidence>
<dbReference type="InterPro" id="IPR000403">
    <property type="entry name" value="PI3/4_kinase_cat_dom"/>
</dbReference>
<dbReference type="InterPro" id="IPR018936">
    <property type="entry name" value="PI3/4_kinase_CS"/>
</dbReference>
<keyword evidence="5" id="KW-0808">Transferase</keyword>
<dbReference type="SMART" id="SM00146">
    <property type="entry name" value="PI3Kc"/>
    <property type="match status" value="1"/>
</dbReference>
<keyword evidence="9" id="KW-0067">ATP-binding</keyword>
<comment type="catalytic activity">
    <reaction evidence="11">
        <text>L-threonyl-[protein] + ATP = O-phospho-L-threonyl-[protein] + ADP + H(+)</text>
        <dbReference type="Rhea" id="RHEA:46608"/>
        <dbReference type="Rhea" id="RHEA-COMP:11060"/>
        <dbReference type="Rhea" id="RHEA-COMP:11605"/>
        <dbReference type="ChEBI" id="CHEBI:15378"/>
        <dbReference type="ChEBI" id="CHEBI:30013"/>
        <dbReference type="ChEBI" id="CHEBI:30616"/>
        <dbReference type="ChEBI" id="CHEBI:61977"/>
        <dbReference type="ChEBI" id="CHEBI:456216"/>
        <dbReference type="EC" id="2.7.11.1"/>
    </reaction>
</comment>
<dbReference type="SMART" id="SM01342">
    <property type="entry name" value="TAN"/>
    <property type="match status" value="1"/>
</dbReference>
<evidence type="ECO:0000256" key="9">
    <source>
        <dbReference type="ARBA" id="ARBA00022840"/>
    </source>
</evidence>
<dbReference type="PROSITE" id="PS00916">
    <property type="entry name" value="PI3_4_KINASE_2"/>
    <property type="match status" value="1"/>
</dbReference>
<dbReference type="InterPro" id="IPR038980">
    <property type="entry name" value="ATM_plant"/>
</dbReference>
<feature type="domain" description="FATC" evidence="14">
    <location>
        <begin position="2636"/>
        <end position="2668"/>
    </location>
</feature>
<evidence type="ECO:0000256" key="8">
    <source>
        <dbReference type="ARBA" id="ARBA00022777"/>
    </source>
</evidence>
<keyword evidence="4" id="KW-0723">Serine/threonine-protein kinase</keyword>
<dbReference type="SUPFAM" id="SSF56112">
    <property type="entry name" value="Protein kinase-like (PK-like)"/>
    <property type="match status" value="1"/>
</dbReference>
<feature type="domain" description="FAT" evidence="13">
    <location>
        <begin position="1639"/>
        <end position="2210"/>
    </location>
</feature>
<dbReference type="InterPro" id="IPR011009">
    <property type="entry name" value="Kinase-like_dom_sf"/>
</dbReference>
<dbReference type="PROSITE" id="PS51189">
    <property type="entry name" value="FAT"/>
    <property type="match status" value="1"/>
</dbReference>
<evidence type="ECO:0000313" key="15">
    <source>
        <dbReference type="Proteomes" id="UP000694867"/>
    </source>
</evidence>
<reference evidence="16" key="1">
    <citation type="submission" date="2025-08" db="UniProtKB">
        <authorList>
            <consortium name="RefSeq"/>
        </authorList>
    </citation>
    <scope>IDENTIFICATION</scope>
</reference>
<dbReference type="InterPro" id="IPR036940">
    <property type="entry name" value="PI3/4_kinase_cat_sf"/>
</dbReference>
<sequence length="2668" mass="301860">MQSARELRQCLTDARDLRTLKGRKATLEKCTIYLKRPVLQSVLDSAENTGSNLGWDEVIDFVDVLIRQILQRKTSAKDTAATREEREAAINLLDLLVALSIRKAGRIRAEEVIRLITPILHDKENRPLVGRQLLRILKQLLRAPHHRANISSEMYNGLIKLHTAFINQIAVFNPGEVAEMLHAVIKAAINFAEIDISKCSRFLESIIAKLMAARELASTVLMVHVLGIWRLLFENYGEEYPKTFAKLANTFLLPTARACHDNKDNQLEIMLFLIAGQIHLVEDKSTACFILEWIVDITEKALRGARLKQTSSLFHGMASAWTSCAKHLMTSEDRCLVDRPSDSLLSSGESTSSSTSAPKRIRLSAHEMGILPAFESYQASKDSDAAVFWLSVVKKYLDECPATVTSSTCWKLLEEVCSDVFQRAPEVRPHLLMVMDSLLFFNRIAEVPRHVVDILVRSLDSNQCVERVYPIIGRFVTNDTKMGSLTTNLFKLHHEKNSGGLLVLKELCANDLITSERNRFLEWVFDIQTDHLSLKANVIVALSLKRTSCAFEGRQLNVECLPSVVDLVCQRLNNINSTERQYVYVSMLYILKLLHVRNPPVMLEPFMVGTHEHFLAATRSGSKVPDEELSCALEILRDCHGQPTKRLLRFNFDPLMELVSTELKSEFLREGVLDVTLDGDEGANADVDELQQDHRLERASKLCSFFSLHFLLTNESLDENLRDEAGDRMLRFLKTLRSFKEETLKTALLTAIIAQLVNPLLQDQSICDSGEDSMLALIGQMLLTQLELVYNKPSLVEMILKPIEDFMRCAAKIPPQQRTEETAIARRLLRRLVCGSRDFQGSNVALGRAVVRILAATADLDPEKAWLYHEPTGKNKKTGCVELLIEYTGSQEFKVRKEAFKEVALILGGDKYTLVQKRRLLDLLFDSCGVLLSEIRKRSAATRVGTSNADSGGCFLEKEEAGLRIFAETVKGILEGKPTLKGLTLANSLRLWKAGCFNSNQLLDLLKSLGEITDFFKNHLRETLELWYRRFLLKIDLNDAQSMPFELFGGFEHFMSLFGHIVTPSLLVLGNQDVTHHIREYFGGKLSEYFTPIAVSCFLLQGKYLEFFVDVTKGLDVPKLLNEYLVPIYTEILLYCQSRSIDEDALAFPEEAILKALKSLTDITHKGKVCQPWELFNDNKICKSLPTKIVASVFARLAEEDDPEKVVGIIRLLADNLVGPLAESDLSVTYCTTALTMLLQTTATLLLDNPENQYISTTCVPILERFLKMDIDLTFLVAPILAIMSRVEAEGLAREFSQKFGALGAIVAPRSNEVDESLSSDQILTLLQSVHFYLMWDRSAHPVRLLRRILAHPYIKEVLTTFPEDEGLKMHAEDISIDNHPGYVILSTLLSRIRAPTNEETAEVFPCLETLGSTPFRSWTLRPFLDEFSDRNLIYLNESCRGIVVSFAEQGIMERLLTSLFAGSKFPNVVVECLQNIFHTDLGCEIASSMDSERSLFHDHLLAFVSRSQKKLPQLCNESQESMPDLTVIGRHVGKPKWIQRVTILLGKLSMDPYLKAILPICSLDEGFCGDIFPLFLYCLSSKKNANLKIREVLEGAFSLISKTSEVNSDERRDLTKLVKYVCLLHFHEEDIDNLDLLVVARAASLCNLPDAALLLISLWWDRLNVEEGWSDPISFQEYNGPANLQLVQEILVTSCRELGVRDSLLGCFSIRANDDIVRRALGEPFNHLELLFQRGEFDALKNIVQSQQSPSMTAEELEKYSLDCAFRLGQWDQMSGKSTNFRKLTMVALDSVTSFDSMLAKDATVAMTKSLLSMASVSNLTVSFAASTFLTQVDQLRLVEEFRILKTSSKVPSTSSEWRKFVERSTGRLRCGRPLEIIEEYHWIMTLIFKTIPQVNVADFMLNYGIQAVQMSSFNLARAALLQLSSLRNAKEHYAYLEAAVQAQMDVGNVMTEQLSGRLVNFFEESRESKTLHARALLLRGRILSETKKATPLQIADTYFKPAVEILQTHGDDLREERIKAYRELASFADECSQGLAAYFNSAAFNEDTQYLAKENNIREGAAQLEDQDMRNTKMMLRDIDHLKGQIQDKKDNLASFTLSALQNYIQILRLADDQNTKYRVFSLWYSHKDDPDISKILQKTMNELASEKGTLPVHGFTDMFYQLAACMAQRSSKRPDDEFQRQLQQLVIRLCRTHPFHCVPTLLLLANPRLGRPVGNKVELKTRVEDLEERGKAARKILDHLSTLPKMKSYITCLGVLAAAYAELSADSSVAQGRGTIQSQTSLISKTKYFQDLPILTEDLAVRPDGNYDGVETIKDFIRQYEICAGLSRPKKLQVRGSKGGSFSQLLKGKDDLRQDAVMQQLFKEVSKLRSDDNRFRVRMRTYKVIPLSRFVGVIEWVKNTVPLASALSDCRERRKNPSKKQQRSLKLKQAHEIMMSIGKLSTAEAKRTKYLQLCKQFPPAFRYFFIEKFRDPSAWLERQRAYVNSLAITSMVGFIIGLGDRHTNNILIDHSTSEVVHIDLGIIFEQGKLLYTPELVPFRLTRDLVDGCGIFGIEGQFRRTCERTLEILRLNAQLMLTIVEVILLHDPLALFSGKAKGGKDNPLKAEQTLSNEQFRDRVLQRLQDKLKGIEEGHLLSVQGQASITIQQAMDPLRLAQIFHGWKPYL</sequence>
<dbReference type="PROSITE" id="PS00915">
    <property type="entry name" value="PI3_4_KINASE_1"/>
    <property type="match status" value="1"/>
</dbReference>
<dbReference type="PROSITE" id="PS51190">
    <property type="entry name" value="FATC"/>
    <property type="match status" value="1"/>
</dbReference>